<gene>
    <name evidence="1" type="ORF">TSA66_23055</name>
</gene>
<dbReference type="RefSeq" id="WP_040042906.1">
    <property type="nucleotide sequence ID" value="NZ_JWJG01000028.1"/>
</dbReference>
<dbReference type="EMBL" id="JWJG01000028">
    <property type="protein sequence ID" value="KIF83941.1"/>
    <property type="molecule type" value="Genomic_DNA"/>
</dbReference>
<dbReference type="InterPro" id="IPR058891">
    <property type="entry name" value="CPPA"/>
</dbReference>
<dbReference type="OrthoDB" id="8965940at2"/>
<organism evidence="1 2">
    <name type="scientific">Noviherbaspirillum autotrophicum</name>
    <dbReference type="NCBI Taxonomy" id="709839"/>
    <lineage>
        <taxon>Bacteria</taxon>
        <taxon>Pseudomonadati</taxon>
        <taxon>Pseudomonadota</taxon>
        <taxon>Betaproteobacteria</taxon>
        <taxon>Burkholderiales</taxon>
        <taxon>Oxalobacteraceae</taxon>
        <taxon>Noviherbaspirillum</taxon>
    </lineage>
</organism>
<reference evidence="1 2" key="1">
    <citation type="submission" date="2014-12" db="EMBL/GenBank/DDBJ databases">
        <title>Denitrispirillum autotrophicum gen. nov., sp. nov., Denitrifying, Facultatively Autotrophic Bacteria Isolated from Rice Paddy Soil.</title>
        <authorList>
            <person name="Ishii S."/>
            <person name="Ashida N."/>
            <person name="Ohno H."/>
            <person name="Otsuka S."/>
            <person name="Yokota A."/>
            <person name="Senoo K."/>
        </authorList>
    </citation>
    <scope>NUCLEOTIDE SEQUENCE [LARGE SCALE GENOMIC DNA]</scope>
    <source>
        <strain evidence="1 2">TSA66</strain>
    </source>
</reference>
<name>A0A0C2C0W0_9BURK</name>
<protein>
    <submittedName>
        <fullName evidence="1">Cryptic plasmid protein A</fullName>
    </submittedName>
</protein>
<dbReference type="Pfam" id="PF25860">
    <property type="entry name" value="CPPA"/>
    <property type="match status" value="1"/>
</dbReference>
<comment type="caution">
    <text evidence="1">The sequence shown here is derived from an EMBL/GenBank/DDBJ whole genome shotgun (WGS) entry which is preliminary data.</text>
</comment>
<evidence type="ECO:0000313" key="2">
    <source>
        <dbReference type="Proteomes" id="UP000031572"/>
    </source>
</evidence>
<accession>A0A0C2C0W0</accession>
<proteinExistence type="predicted"/>
<keyword evidence="2" id="KW-1185">Reference proteome</keyword>
<dbReference type="Proteomes" id="UP000031572">
    <property type="component" value="Unassembled WGS sequence"/>
</dbReference>
<dbReference type="AlphaFoldDB" id="A0A0C2C0W0"/>
<sequence length="78" mass="8682">MDVIVKSDRDQRTLDWLVAQVGESVVEGACTKLAGARKPYVSNIAKILGLTPPDEMMQTPRDTAKQRIAVIKQMLKEK</sequence>
<evidence type="ECO:0000313" key="1">
    <source>
        <dbReference type="EMBL" id="KIF83941.1"/>
    </source>
</evidence>